<gene>
    <name evidence="2" type="ORF">HTZ77_35420</name>
</gene>
<feature type="region of interest" description="Disordered" evidence="1">
    <location>
        <begin position="353"/>
        <end position="385"/>
    </location>
</feature>
<feature type="compositionally biased region" description="Basic and acidic residues" evidence="1">
    <location>
        <begin position="101"/>
        <end position="121"/>
    </location>
</feature>
<evidence type="ECO:0000313" key="2">
    <source>
        <dbReference type="EMBL" id="NUW36661.1"/>
    </source>
</evidence>
<name>A0A7Y6M7J3_9ACTN</name>
<evidence type="ECO:0000313" key="3">
    <source>
        <dbReference type="Proteomes" id="UP000586042"/>
    </source>
</evidence>
<comment type="caution">
    <text evidence="2">The sequence shown here is derived from an EMBL/GenBank/DDBJ whole genome shotgun (WGS) entry which is preliminary data.</text>
</comment>
<evidence type="ECO:0000256" key="1">
    <source>
        <dbReference type="SAM" id="MobiDB-lite"/>
    </source>
</evidence>
<organism evidence="2 3">
    <name type="scientific">Nonomuraea montanisoli</name>
    <dbReference type="NCBI Taxonomy" id="2741721"/>
    <lineage>
        <taxon>Bacteria</taxon>
        <taxon>Bacillati</taxon>
        <taxon>Actinomycetota</taxon>
        <taxon>Actinomycetes</taxon>
        <taxon>Streptosporangiales</taxon>
        <taxon>Streptosporangiaceae</taxon>
        <taxon>Nonomuraea</taxon>
    </lineage>
</organism>
<protein>
    <submittedName>
        <fullName evidence="2">Uncharacterized protein</fullName>
    </submittedName>
</protein>
<reference evidence="2 3" key="1">
    <citation type="submission" date="2020-06" db="EMBL/GenBank/DDBJ databases">
        <title>Nonomuraea sp. SMC257, a novel actinomycete isolated from soil.</title>
        <authorList>
            <person name="Chanama M."/>
        </authorList>
    </citation>
    <scope>NUCLEOTIDE SEQUENCE [LARGE SCALE GENOMIC DNA]</scope>
    <source>
        <strain evidence="2 3">SMC257</strain>
    </source>
</reference>
<keyword evidence="3" id="KW-1185">Reference proteome</keyword>
<proteinExistence type="predicted"/>
<accession>A0A7Y6M7J3</accession>
<dbReference type="Proteomes" id="UP000586042">
    <property type="component" value="Unassembled WGS sequence"/>
</dbReference>
<dbReference type="AlphaFoldDB" id="A0A7Y6M7J3"/>
<sequence length="477" mass="51696">MKIPLPLPVALTSRFVVAIERLPCPIPDLVPWRVAKPYRKAAMTAYGTPGLEVTHHPTPWRGVTTPPGSRAPRRPTPPPHRAGSPHPDARQSGSYAGRRIPGADERQAAHHPAHHPEHRIPGADPRFPLPQEHGTPHPDERRSGHPDEDGRWHPNKGRLSHHDEGRLPNHDERWISHHDGCRFLHHDERRLLRRAKQHLVVSSTAPPHQLPGSAQTARATARALARQCGGLVVDPLTGSTVPSCDRCPDEPVVFRLADDWLGWDVQVHDDATCPPWDPADTAACDCLRVTSRGLRRFALPEITIDGAACAHTLCATNLLRTVAHHLLADHMAFLATHPRADVRLIDDHLHISPPGDPMAWSEPPETTDPAATSSHRQAPWTAGVSSAITASRSATSSALAGPSFDVRLTPCETEPPAMGRPGSVRRLKVAPVSGTGQATCLKLGPPSGFTGSLNDWLCATQEASPPRPGTTPYPLAA</sequence>
<dbReference type="RefSeq" id="WP_175594109.1">
    <property type="nucleotide sequence ID" value="NZ_JABWGN010000016.1"/>
</dbReference>
<dbReference type="EMBL" id="JABWGN010000016">
    <property type="protein sequence ID" value="NUW36661.1"/>
    <property type="molecule type" value="Genomic_DNA"/>
</dbReference>
<feature type="compositionally biased region" description="Basic and acidic residues" evidence="1">
    <location>
        <begin position="134"/>
        <end position="152"/>
    </location>
</feature>
<feature type="region of interest" description="Disordered" evidence="1">
    <location>
        <begin position="49"/>
        <end position="167"/>
    </location>
</feature>